<feature type="domain" description="Gfo/Idh/MocA-like oxidoreductase C-terminal" evidence="2">
    <location>
        <begin position="160"/>
        <end position="313"/>
    </location>
</feature>
<dbReference type="EMBL" id="CP100355">
    <property type="protein sequence ID" value="UTF55014.1"/>
    <property type="molecule type" value="Genomic_DNA"/>
</dbReference>
<dbReference type="KEGG" id="sawl:NGM29_07115"/>
<dbReference type="InterPro" id="IPR004104">
    <property type="entry name" value="Gfo/Idh/MocA-like_OxRdtase_C"/>
</dbReference>
<organism evidence="3 4">
    <name type="scientific">Natronosalvus rutilus</name>
    <dbReference type="NCBI Taxonomy" id="2953753"/>
    <lineage>
        <taxon>Archaea</taxon>
        <taxon>Methanobacteriati</taxon>
        <taxon>Methanobacteriota</taxon>
        <taxon>Stenosarchaea group</taxon>
        <taxon>Halobacteria</taxon>
        <taxon>Halobacteriales</taxon>
        <taxon>Natrialbaceae</taxon>
        <taxon>Natronosalvus</taxon>
    </lineage>
</organism>
<dbReference type="Gene3D" id="3.30.360.10">
    <property type="entry name" value="Dihydrodipicolinate Reductase, domain 2"/>
    <property type="match status" value="1"/>
</dbReference>
<evidence type="ECO:0000259" key="1">
    <source>
        <dbReference type="Pfam" id="PF01408"/>
    </source>
</evidence>
<proteinExistence type="predicted"/>
<dbReference type="InterPro" id="IPR000683">
    <property type="entry name" value="Gfo/Idh/MocA-like_OxRdtase_N"/>
</dbReference>
<reference evidence="3" key="1">
    <citation type="submission" date="2022-06" db="EMBL/GenBank/DDBJ databases">
        <title>Diverse halophilic archaea isolated from saline environments.</title>
        <authorList>
            <person name="Cui H.-L."/>
        </authorList>
    </citation>
    <scope>NUCLEOTIDE SEQUENCE</scope>
    <source>
        <strain evidence="3">WLHS1</strain>
    </source>
</reference>
<dbReference type="GeneID" id="73289803"/>
<dbReference type="PANTHER" id="PTHR43377">
    <property type="entry name" value="BILIVERDIN REDUCTASE A"/>
    <property type="match status" value="1"/>
</dbReference>
<dbReference type="SUPFAM" id="SSF51735">
    <property type="entry name" value="NAD(P)-binding Rossmann-fold domains"/>
    <property type="match status" value="1"/>
</dbReference>
<dbReference type="InterPro" id="IPR036291">
    <property type="entry name" value="NAD(P)-bd_dom_sf"/>
</dbReference>
<dbReference type="AlphaFoldDB" id="A0A9E7SUP4"/>
<dbReference type="Gene3D" id="3.40.50.720">
    <property type="entry name" value="NAD(P)-binding Rossmann-like Domain"/>
    <property type="match status" value="1"/>
</dbReference>
<accession>A0A9E7SUP4</accession>
<dbReference type="GO" id="GO:0000166">
    <property type="term" value="F:nucleotide binding"/>
    <property type="evidence" value="ECO:0007669"/>
    <property type="project" value="InterPro"/>
</dbReference>
<protein>
    <submittedName>
        <fullName evidence="3">Gfo/Idh/MocA family oxidoreductase</fullName>
    </submittedName>
</protein>
<dbReference type="PANTHER" id="PTHR43377:SF1">
    <property type="entry name" value="BILIVERDIN REDUCTASE A"/>
    <property type="match status" value="1"/>
</dbReference>
<evidence type="ECO:0000313" key="3">
    <source>
        <dbReference type="EMBL" id="UTF55014.1"/>
    </source>
</evidence>
<evidence type="ECO:0000259" key="2">
    <source>
        <dbReference type="Pfam" id="PF02894"/>
    </source>
</evidence>
<name>A0A9E7SUP4_9EURY</name>
<gene>
    <name evidence="3" type="ORF">NGM29_07115</name>
</gene>
<evidence type="ECO:0000313" key="4">
    <source>
        <dbReference type="Proteomes" id="UP001056855"/>
    </source>
</evidence>
<dbReference type="RefSeq" id="WP_254159755.1">
    <property type="nucleotide sequence ID" value="NZ_CP100355.1"/>
</dbReference>
<dbReference type="SUPFAM" id="SSF55347">
    <property type="entry name" value="Glyceraldehyde-3-phosphate dehydrogenase-like, C-terminal domain"/>
    <property type="match status" value="1"/>
</dbReference>
<sequence>MTRQTTSTETVRAGVIGVGSMGENHVRVYSECRDVDLVGVSDLDEALAETVAARYGTAAVPMDDLLATCDVVTVAVPTHAHYETVSACLEAGVHVLVEKPIAETVEQGRALARKAKEADLVLQVGHVERFNPAVDTLESVIADLDVIAVEAERLGPPIDRTATDGVVLDLMIHDIDVVGSLLESRPEVVSATSTDDGQYATATMTADDVIVSLTASRRTQKKVRRLTVTASECLVEVDYLQQSVLIHRDSYPEYVTDEGTNRHRHESVVERPRVENGEPLKRELESFVDAVRNGDEPVVTGEDGVAALEMVERIDRFVADEDQEVVAR</sequence>
<feature type="domain" description="Gfo/Idh/MocA-like oxidoreductase N-terminal" evidence="1">
    <location>
        <begin position="12"/>
        <end position="126"/>
    </location>
</feature>
<dbReference type="Proteomes" id="UP001056855">
    <property type="component" value="Chromosome"/>
</dbReference>
<dbReference type="InterPro" id="IPR051450">
    <property type="entry name" value="Gfo/Idh/MocA_Oxidoreductases"/>
</dbReference>
<keyword evidence="4" id="KW-1185">Reference proteome</keyword>
<dbReference type="Pfam" id="PF01408">
    <property type="entry name" value="GFO_IDH_MocA"/>
    <property type="match status" value="1"/>
</dbReference>
<dbReference type="Pfam" id="PF02894">
    <property type="entry name" value="GFO_IDH_MocA_C"/>
    <property type="match status" value="1"/>
</dbReference>